<dbReference type="Proteomes" id="UP000001095">
    <property type="component" value="Unassembled WGS sequence"/>
</dbReference>
<reference evidence="3 4" key="1">
    <citation type="submission" date="2012-04" db="EMBL/GenBank/DDBJ databases">
        <title>The Genome Sequence of Afipia clevelandensis ATCC 49720.</title>
        <authorList>
            <consortium name="The Broad Institute Genome Sequencing Platform"/>
            <person name="Earl A."/>
            <person name="Ward D."/>
            <person name="Feldgarden M."/>
            <person name="Gevers D."/>
            <person name="Huys G."/>
            <person name="Walker B."/>
            <person name="Young S.K."/>
            <person name="Zeng Q."/>
            <person name="Gargeya S."/>
            <person name="Fitzgerald M."/>
            <person name="Haas B."/>
            <person name="Abouelleil A."/>
            <person name="Alvarado L."/>
            <person name="Arachchi H.M."/>
            <person name="Berlin A."/>
            <person name="Chapman S.B."/>
            <person name="Goldberg J."/>
            <person name="Griggs A."/>
            <person name="Gujja S."/>
            <person name="Hansen M."/>
            <person name="Howarth C."/>
            <person name="Imamovic A."/>
            <person name="Larimer J."/>
            <person name="McCowen C."/>
            <person name="Montmayeur A."/>
            <person name="Murphy C."/>
            <person name="Neiman D."/>
            <person name="Pearson M."/>
            <person name="Priest M."/>
            <person name="Roberts A."/>
            <person name="Saif S."/>
            <person name="Shea T."/>
            <person name="Sisk P."/>
            <person name="Sykes S."/>
            <person name="Wortman J."/>
            <person name="Nusbaum C."/>
            <person name="Birren B."/>
        </authorList>
    </citation>
    <scope>NUCLEOTIDE SEQUENCE [LARGE SCALE GENOMIC DNA]</scope>
    <source>
        <strain evidence="3 4">ATCC 49720</strain>
    </source>
</reference>
<sequence length="243" mass="25033">MRIRNAGLAALVAAAGIWMSFSGDPAMAAKSTAKSATKTTKAAKTEANRPVVLSKFKKQRAAAKKSRPAKAASARSASGTSKASRYAGKRGAKVASKVIEAPETWEDKPIRKDPQADAKPGKAELPVSVANARAQALADDEARNYSALDSTDVVDGAKLASADQPNSGDAVPDNNPVVAQEAAPPTPPIAPGKILRPMPSGDRPVVKAADDGDPWSKTSLIGKIFIAFGSLLTLASAARLLIA</sequence>
<evidence type="ECO:0000256" key="1">
    <source>
        <dbReference type="SAM" id="MobiDB-lite"/>
    </source>
</evidence>
<protein>
    <submittedName>
        <fullName evidence="3">Uncharacterized protein</fullName>
    </submittedName>
</protein>
<dbReference type="PATRIC" id="fig|883079.3.peg.298"/>
<evidence type="ECO:0000256" key="2">
    <source>
        <dbReference type="SAM" id="SignalP"/>
    </source>
</evidence>
<proteinExistence type="predicted"/>
<gene>
    <name evidence="3" type="ORF">HMPREF9696_00286</name>
</gene>
<comment type="caution">
    <text evidence="3">The sequence shown here is derived from an EMBL/GenBank/DDBJ whole genome shotgun (WGS) entry which is preliminary data.</text>
</comment>
<evidence type="ECO:0000313" key="3">
    <source>
        <dbReference type="EMBL" id="EKS42743.1"/>
    </source>
</evidence>
<keyword evidence="2" id="KW-0732">Signal</keyword>
<feature type="compositionally biased region" description="Low complexity" evidence="1">
    <location>
        <begin position="69"/>
        <end position="85"/>
    </location>
</feature>
<keyword evidence="4" id="KW-1185">Reference proteome</keyword>
<name>K8PWP2_9BRAD</name>
<dbReference type="HOGENOM" id="CLU_084461_0_0_5"/>
<feature type="compositionally biased region" description="Basic and acidic residues" evidence="1">
    <location>
        <begin position="105"/>
        <end position="122"/>
    </location>
</feature>
<dbReference type="EMBL" id="AGWY01000001">
    <property type="protein sequence ID" value="EKS42743.1"/>
    <property type="molecule type" value="Genomic_DNA"/>
</dbReference>
<feature type="compositionally biased region" description="Basic residues" evidence="1">
    <location>
        <begin position="58"/>
        <end position="68"/>
    </location>
</feature>
<dbReference type="AlphaFoldDB" id="K8PWP2"/>
<evidence type="ECO:0000313" key="4">
    <source>
        <dbReference type="Proteomes" id="UP000001095"/>
    </source>
</evidence>
<accession>K8PWP2</accession>
<organism evidence="3 4">
    <name type="scientific">Afipia clevelandensis ATCC 49720</name>
    <dbReference type="NCBI Taxonomy" id="883079"/>
    <lineage>
        <taxon>Bacteria</taxon>
        <taxon>Pseudomonadati</taxon>
        <taxon>Pseudomonadota</taxon>
        <taxon>Alphaproteobacteria</taxon>
        <taxon>Hyphomicrobiales</taxon>
        <taxon>Nitrobacteraceae</taxon>
        <taxon>Afipia</taxon>
    </lineage>
</organism>
<feature type="region of interest" description="Disordered" evidence="1">
    <location>
        <begin position="161"/>
        <end position="212"/>
    </location>
</feature>
<feature type="signal peptide" evidence="2">
    <location>
        <begin position="1"/>
        <end position="28"/>
    </location>
</feature>
<feature type="chain" id="PRO_5003920238" evidence="2">
    <location>
        <begin position="29"/>
        <end position="243"/>
    </location>
</feature>
<feature type="region of interest" description="Disordered" evidence="1">
    <location>
        <begin position="58"/>
        <end position="126"/>
    </location>
</feature>